<feature type="region of interest" description="Disordered" evidence="1">
    <location>
        <begin position="729"/>
        <end position="749"/>
    </location>
</feature>
<proteinExistence type="predicted"/>
<feature type="compositionally biased region" description="Low complexity" evidence="1">
    <location>
        <begin position="77"/>
        <end position="89"/>
    </location>
</feature>
<keyword evidence="2" id="KW-1133">Transmembrane helix</keyword>
<dbReference type="PANTHER" id="PTHR45733:SF7">
    <property type="entry name" value="C2 TENSIN-TYPE DOMAIN-CONTAINING PROTEIN"/>
    <property type="match status" value="1"/>
</dbReference>
<comment type="caution">
    <text evidence="3">The sequence shown here is derived from an EMBL/GenBank/DDBJ whole genome shotgun (WGS) entry which is preliminary data.</text>
</comment>
<feature type="compositionally biased region" description="Low complexity" evidence="1">
    <location>
        <begin position="271"/>
        <end position="430"/>
    </location>
</feature>
<dbReference type="Proteomes" id="UP001189429">
    <property type="component" value="Unassembled WGS sequence"/>
</dbReference>
<evidence type="ECO:0000313" key="3">
    <source>
        <dbReference type="EMBL" id="CAK0808481.1"/>
    </source>
</evidence>
<feature type="compositionally biased region" description="Low complexity" evidence="1">
    <location>
        <begin position="1"/>
        <end position="66"/>
    </location>
</feature>
<sequence>MARPSTTTMSSKTTTSTTTLTSPTETSTTTWTSTTALTTTTESSTTVTRTPTITSKPISSTVSSGTTLMDTTGPFNTTLTETSSTSYTRDSVTSSSTVTISSGTSTLTSTITETSSTSYTSDSVTSSSTVTISSGTSTLTSTITSTTTPLYVVVGAMKFESSGTPDEVTYVMTSHLSNVLGVAGEQVIVYVTAEVYRMLSLARRLSSVWNVDFEITAPEYAARQVLDLTIGIVNDSANFTSSMQAAFESRGMNLTASSFDMATPSIKPVTVTQTTVSGTSTSTTATSITATSNTSVSSTTATSTLSRSTVTSTSSATTRTTTATRNTRSSTSATSGASTTGTRSTSATSTTSVHRTTGTSSTTRSSTSATSPTTPSSTTGTGSTTLSSTSASSTTSGHSTTETSSATHSSTSSTTASSPSETSTSETSNTEVGITTASDNAALSRVVGSIVLLFEGPDAAGDSPEGEQVLSSIGATISQVVDVPASDVSVWSADSRRLHARLRATTRRLSRSILEVEFSIDVLAGASAAVQASLDGVDMNSFTSMLQRNLDSNVGEDVYSVQVLAITSVVVDASGATPIGADHGQESSSIFIFVVFGLGCCIGCEFPALALFLRRRRLQRGALATEQGRRNGRAAPGGGLAERGRLPEVPRPPHERHERGPVPVSICLPPVDVYEAQAEWATPPARVFDEPDGLVITLAPSRTHGGAPVELPASVPPLVPPSRPCPVRLPEAMSLPTPSSRPPPVTVTSMVEPSREFSVELSIPV</sequence>
<dbReference type="InterPro" id="IPR051144">
    <property type="entry name" value="Formin_homology_domain"/>
</dbReference>
<keyword evidence="2" id="KW-0812">Transmembrane</keyword>
<accession>A0ABN9QQK6</accession>
<feature type="compositionally biased region" description="Basic and acidic residues" evidence="1">
    <location>
        <begin position="642"/>
        <end position="660"/>
    </location>
</feature>
<evidence type="ECO:0000256" key="1">
    <source>
        <dbReference type="SAM" id="MobiDB-lite"/>
    </source>
</evidence>
<keyword evidence="4" id="KW-1185">Reference proteome</keyword>
<name>A0ABN9QQK6_9DINO</name>
<feature type="transmembrane region" description="Helical" evidence="2">
    <location>
        <begin position="590"/>
        <end position="613"/>
    </location>
</feature>
<feature type="region of interest" description="Disordered" evidence="1">
    <location>
        <begin position="1"/>
        <end position="89"/>
    </location>
</feature>
<evidence type="ECO:0000313" key="4">
    <source>
        <dbReference type="Proteomes" id="UP001189429"/>
    </source>
</evidence>
<dbReference type="PANTHER" id="PTHR45733">
    <property type="entry name" value="FORMIN-J"/>
    <property type="match status" value="1"/>
</dbReference>
<dbReference type="EMBL" id="CAUYUJ010004180">
    <property type="protein sequence ID" value="CAK0808481.1"/>
    <property type="molecule type" value="Genomic_DNA"/>
</dbReference>
<feature type="region of interest" description="Disordered" evidence="1">
    <location>
        <begin position="624"/>
        <end position="662"/>
    </location>
</feature>
<protein>
    <submittedName>
        <fullName evidence="3">Uncharacterized protein</fullName>
    </submittedName>
</protein>
<evidence type="ECO:0000256" key="2">
    <source>
        <dbReference type="SAM" id="Phobius"/>
    </source>
</evidence>
<gene>
    <name evidence="3" type="ORF">PCOR1329_LOCUS14066</name>
</gene>
<reference evidence="3" key="1">
    <citation type="submission" date="2023-10" db="EMBL/GenBank/DDBJ databases">
        <authorList>
            <person name="Chen Y."/>
            <person name="Shah S."/>
            <person name="Dougan E. K."/>
            <person name="Thang M."/>
            <person name="Chan C."/>
        </authorList>
    </citation>
    <scope>NUCLEOTIDE SEQUENCE [LARGE SCALE GENOMIC DNA]</scope>
</reference>
<feature type="compositionally biased region" description="Polar residues" evidence="1">
    <location>
        <begin position="67"/>
        <end position="76"/>
    </location>
</feature>
<keyword evidence="2" id="KW-0472">Membrane</keyword>
<organism evidence="3 4">
    <name type="scientific">Prorocentrum cordatum</name>
    <dbReference type="NCBI Taxonomy" id="2364126"/>
    <lineage>
        <taxon>Eukaryota</taxon>
        <taxon>Sar</taxon>
        <taxon>Alveolata</taxon>
        <taxon>Dinophyceae</taxon>
        <taxon>Prorocentrales</taxon>
        <taxon>Prorocentraceae</taxon>
        <taxon>Prorocentrum</taxon>
    </lineage>
</organism>
<feature type="region of interest" description="Disordered" evidence="1">
    <location>
        <begin position="271"/>
        <end position="436"/>
    </location>
</feature>